<dbReference type="SUPFAM" id="SSF53474">
    <property type="entry name" value="alpha/beta-Hydrolases"/>
    <property type="match status" value="1"/>
</dbReference>
<dbReference type="Proteomes" id="UP001500596">
    <property type="component" value="Unassembled WGS sequence"/>
</dbReference>
<dbReference type="EMBL" id="BAAAPK010000001">
    <property type="protein sequence ID" value="GAA1661719.1"/>
    <property type="molecule type" value="Genomic_DNA"/>
</dbReference>
<sequence length="321" mass="33888">MTTTIPAPPFDAELGAALSIANFPATQTVEMIPILRQGFPGMKPVDELLDEYGVDRRDLTISGHGGADIDISILTPRNHEHAGPGIYYIHGGGMVSGDRFAGIHFCLPWAVEHDAVVVTVEYRLAPEHPDPIPVEDCFAGLQWLVEHADEVGVDHDRLLVFGGSAGGGLAAGTTLLARDRGIGGTLIGQVLMCPMIDDRDTTTSSKQIDGIGVWDRGSNVMGWTALLGDRRAGDDVSIYAAPARAADLSGLPPTFIDAGSAEVFRDEAVDYASRIWAAGGSAELHIWSGGFHGFEGFAPHAALSIASAAARDSWVARLLGV</sequence>
<gene>
    <name evidence="3" type="ORF">GCM10009807_01770</name>
</gene>
<keyword evidence="1 3" id="KW-0378">Hydrolase</keyword>
<reference evidence="3 4" key="1">
    <citation type="journal article" date="2019" name="Int. J. Syst. Evol. Microbiol.">
        <title>The Global Catalogue of Microorganisms (GCM) 10K type strain sequencing project: providing services to taxonomists for standard genome sequencing and annotation.</title>
        <authorList>
            <consortium name="The Broad Institute Genomics Platform"/>
            <consortium name="The Broad Institute Genome Sequencing Center for Infectious Disease"/>
            <person name="Wu L."/>
            <person name="Ma J."/>
        </authorList>
    </citation>
    <scope>NUCLEOTIDE SEQUENCE [LARGE SCALE GENOMIC DNA]</scope>
    <source>
        <strain evidence="3 4">JCM 15575</strain>
    </source>
</reference>
<comment type="caution">
    <text evidence="3">The sequence shown here is derived from an EMBL/GenBank/DDBJ whole genome shotgun (WGS) entry which is preliminary data.</text>
</comment>
<dbReference type="PANTHER" id="PTHR48081">
    <property type="entry name" value="AB HYDROLASE SUPERFAMILY PROTEIN C4A8.06C"/>
    <property type="match status" value="1"/>
</dbReference>
<dbReference type="GO" id="GO:0016787">
    <property type="term" value="F:hydrolase activity"/>
    <property type="evidence" value="ECO:0007669"/>
    <property type="project" value="UniProtKB-KW"/>
</dbReference>
<evidence type="ECO:0000313" key="4">
    <source>
        <dbReference type="Proteomes" id="UP001500596"/>
    </source>
</evidence>
<keyword evidence="4" id="KW-1185">Reference proteome</keyword>
<evidence type="ECO:0000259" key="2">
    <source>
        <dbReference type="Pfam" id="PF07859"/>
    </source>
</evidence>
<dbReference type="Pfam" id="PF07859">
    <property type="entry name" value="Abhydrolase_3"/>
    <property type="match status" value="1"/>
</dbReference>
<dbReference type="Gene3D" id="3.40.50.1820">
    <property type="entry name" value="alpha/beta hydrolase"/>
    <property type="match status" value="1"/>
</dbReference>
<evidence type="ECO:0000313" key="3">
    <source>
        <dbReference type="EMBL" id="GAA1661719.1"/>
    </source>
</evidence>
<dbReference type="InterPro" id="IPR050300">
    <property type="entry name" value="GDXG_lipolytic_enzyme"/>
</dbReference>
<evidence type="ECO:0000256" key="1">
    <source>
        <dbReference type="ARBA" id="ARBA00022801"/>
    </source>
</evidence>
<accession>A0ABN2FXQ3</accession>
<dbReference type="RefSeq" id="WP_344050646.1">
    <property type="nucleotide sequence ID" value="NZ_BAAAPK010000001.1"/>
</dbReference>
<organism evidence="3 4">
    <name type="scientific">Microbacterium lacus</name>
    <dbReference type="NCBI Taxonomy" id="415217"/>
    <lineage>
        <taxon>Bacteria</taxon>
        <taxon>Bacillati</taxon>
        <taxon>Actinomycetota</taxon>
        <taxon>Actinomycetes</taxon>
        <taxon>Micrococcales</taxon>
        <taxon>Microbacteriaceae</taxon>
        <taxon>Microbacterium</taxon>
    </lineage>
</organism>
<dbReference type="InterPro" id="IPR029058">
    <property type="entry name" value="AB_hydrolase_fold"/>
</dbReference>
<dbReference type="InterPro" id="IPR013094">
    <property type="entry name" value="AB_hydrolase_3"/>
</dbReference>
<feature type="domain" description="Alpha/beta hydrolase fold-3" evidence="2">
    <location>
        <begin position="87"/>
        <end position="294"/>
    </location>
</feature>
<name>A0ABN2FXQ3_9MICO</name>
<proteinExistence type="predicted"/>
<protein>
    <submittedName>
        <fullName evidence="3">Alpha/beta hydrolase</fullName>
    </submittedName>
</protein>
<dbReference type="PANTHER" id="PTHR48081:SF8">
    <property type="entry name" value="ALPHA_BETA HYDROLASE FOLD-3 DOMAIN-CONTAINING PROTEIN-RELATED"/>
    <property type="match status" value="1"/>
</dbReference>